<comment type="subcellular location">
    <subcellularLocation>
        <location evidence="1">Cytoplasm</location>
    </subcellularLocation>
</comment>
<dbReference type="PIRSF" id="PIRSF002599">
    <property type="entry name" value="Cold_shock_A"/>
    <property type="match status" value="1"/>
</dbReference>
<keyword evidence="3" id="KW-0805">Transcription regulation</keyword>
<dbReference type="GO" id="GO:0003677">
    <property type="term" value="F:DNA binding"/>
    <property type="evidence" value="ECO:0007669"/>
    <property type="project" value="UniProtKB-KW"/>
</dbReference>
<dbReference type="GO" id="GO:0005737">
    <property type="term" value="C:cytoplasm"/>
    <property type="evidence" value="ECO:0007669"/>
    <property type="project" value="UniProtKB-SubCell"/>
</dbReference>
<sequence>MQRGQVKWYDEQRGFGFIRAEVGDRDVFVYSEDIVDKGERVLKPGEWVKFEITEAAQGPRAVNVQRELASVKD</sequence>
<name>A0A7V3UZA1_UNCW3</name>
<evidence type="ECO:0000256" key="5">
    <source>
        <dbReference type="ARBA" id="ARBA00023159"/>
    </source>
</evidence>
<dbReference type="InterPro" id="IPR002059">
    <property type="entry name" value="CSP_DNA-bd"/>
</dbReference>
<dbReference type="PANTHER" id="PTHR46565:SF20">
    <property type="entry name" value="COLD SHOCK DOMAIN-CONTAINING PROTEIN 4"/>
    <property type="match status" value="1"/>
</dbReference>
<dbReference type="AlphaFoldDB" id="A0A7V3UZA1"/>
<dbReference type="CDD" id="cd04458">
    <property type="entry name" value="CSP_CDS"/>
    <property type="match status" value="1"/>
</dbReference>
<feature type="domain" description="CSD" evidence="7">
    <location>
        <begin position="1"/>
        <end position="66"/>
    </location>
</feature>
<dbReference type="EMBL" id="DTMZ01000019">
    <property type="protein sequence ID" value="HGD12710.1"/>
    <property type="molecule type" value="Genomic_DNA"/>
</dbReference>
<dbReference type="Pfam" id="PF00313">
    <property type="entry name" value="CSD"/>
    <property type="match status" value="1"/>
</dbReference>
<evidence type="ECO:0000256" key="4">
    <source>
        <dbReference type="ARBA" id="ARBA00023125"/>
    </source>
</evidence>
<comment type="caution">
    <text evidence="8">The sequence shown here is derived from an EMBL/GenBank/DDBJ whole genome shotgun (WGS) entry which is preliminary data.</text>
</comment>
<gene>
    <name evidence="8" type="ORF">ENX16_01305</name>
</gene>
<dbReference type="InterPro" id="IPR012340">
    <property type="entry name" value="NA-bd_OB-fold"/>
</dbReference>
<accession>A0A7V3UZA1</accession>
<dbReference type="SMART" id="SM00357">
    <property type="entry name" value="CSP"/>
    <property type="match status" value="1"/>
</dbReference>
<evidence type="ECO:0000313" key="8">
    <source>
        <dbReference type="EMBL" id="HGD12710.1"/>
    </source>
</evidence>
<dbReference type="InterPro" id="IPR012156">
    <property type="entry name" value="Cold_shock_CspA"/>
</dbReference>
<dbReference type="SUPFAM" id="SSF50249">
    <property type="entry name" value="Nucleic acid-binding proteins"/>
    <property type="match status" value="1"/>
</dbReference>
<organism evidence="8">
    <name type="scientific">candidate division WOR-3 bacterium</name>
    <dbReference type="NCBI Taxonomy" id="2052148"/>
    <lineage>
        <taxon>Bacteria</taxon>
        <taxon>Bacteria division WOR-3</taxon>
    </lineage>
</organism>
<evidence type="ECO:0000256" key="6">
    <source>
        <dbReference type="ARBA" id="ARBA00023163"/>
    </source>
</evidence>
<evidence type="ECO:0000259" key="7">
    <source>
        <dbReference type="PROSITE" id="PS51857"/>
    </source>
</evidence>
<evidence type="ECO:0000256" key="2">
    <source>
        <dbReference type="ARBA" id="ARBA00022490"/>
    </source>
</evidence>
<dbReference type="Gene3D" id="2.40.50.140">
    <property type="entry name" value="Nucleic acid-binding proteins"/>
    <property type="match status" value="1"/>
</dbReference>
<keyword evidence="5" id="KW-0010">Activator</keyword>
<dbReference type="PROSITE" id="PS51857">
    <property type="entry name" value="CSD_2"/>
    <property type="match status" value="1"/>
</dbReference>
<dbReference type="PRINTS" id="PR00050">
    <property type="entry name" value="COLDSHOCK"/>
</dbReference>
<keyword evidence="2" id="KW-0963">Cytoplasm</keyword>
<reference evidence="8" key="1">
    <citation type="journal article" date="2020" name="mSystems">
        <title>Genome- and Community-Level Interaction Insights into Carbon Utilization and Element Cycling Functions of Hydrothermarchaeota in Hydrothermal Sediment.</title>
        <authorList>
            <person name="Zhou Z."/>
            <person name="Liu Y."/>
            <person name="Xu W."/>
            <person name="Pan J."/>
            <person name="Luo Z.H."/>
            <person name="Li M."/>
        </authorList>
    </citation>
    <scope>NUCLEOTIDE SEQUENCE [LARGE SCALE GENOMIC DNA]</scope>
    <source>
        <strain evidence="8">SpSt-914</strain>
    </source>
</reference>
<evidence type="ECO:0000256" key="3">
    <source>
        <dbReference type="ARBA" id="ARBA00023015"/>
    </source>
</evidence>
<protein>
    <submittedName>
        <fullName evidence="8">Cold-shock protein</fullName>
    </submittedName>
</protein>
<proteinExistence type="predicted"/>
<keyword evidence="4" id="KW-0238">DNA-binding</keyword>
<keyword evidence="6" id="KW-0804">Transcription</keyword>
<dbReference type="PANTHER" id="PTHR46565">
    <property type="entry name" value="COLD SHOCK DOMAIN PROTEIN 2"/>
    <property type="match status" value="1"/>
</dbReference>
<evidence type="ECO:0000256" key="1">
    <source>
        <dbReference type="ARBA" id="ARBA00004496"/>
    </source>
</evidence>
<dbReference type="InterPro" id="IPR011129">
    <property type="entry name" value="CSD"/>
</dbReference>